<proteinExistence type="predicted"/>
<sequence length="108" mass="12079">MRGNSSTECNDLSNCFENRSGSIMSVDNVKGDANNASICDYNEGNVNRIIDNEQHQNDETMVLMEAPLDVVTKMDRLMEGLVETLRYWGKLNSADGSKIMIKRDEASN</sequence>
<accession>A0A8H4ABU8</accession>
<evidence type="ECO:0000313" key="2">
    <source>
        <dbReference type="Proteomes" id="UP000439903"/>
    </source>
</evidence>
<dbReference type="Proteomes" id="UP000439903">
    <property type="component" value="Unassembled WGS sequence"/>
</dbReference>
<dbReference type="AlphaFoldDB" id="A0A8H4ABU8"/>
<dbReference type="OrthoDB" id="2480024at2759"/>
<protein>
    <submittedName>
        <fullName evidence="1">Uncharacterized protein</fullName>
    </submittedName>
</protein>
<reference evidence="1 2" key="1">
    <citation type="journal article" date="2019" name="Environ. Microbiol.">
        <title>At the nexus of three kingdoms: the genome of the mycorrhizal fungus Gigaspora margarita provides insights into plant, endobacterial and fungal interactions.</title>
        <authorList>
            <person name="Venice F."/>
            <person name="Ghignone S."/>
            <person name="Salvioli di Fossalunga A."/>
            <person name="Amselem J."/>
            <person name="Novero M."/>
            <person name="Xianan X."/>
            <person name="Sedzielewska Toro K."/>
            <person name="Morin E."/>
            <person name="Lipzen A."/>
            <person name="Grigoriev I.V."/>
            <person name="Henrissat B."/>
            <person name="Martin F.M."/>
            <person name="Bonfante P."/>
        </authorList>
    </citation>
    <scope>NUCLEOTIDE SEQUENCE [LARGE SCALE GENOMIC DNA]</scope>
    <source>
        <strain evidence="1 2">BEG34</strain>
    </source>
</reference>
<comment type="caution">
    <text evidence="1">The sequence shown here is derived from an EMBL/GenBank/DDBJ whole genome shotgun (WGS) entry which is preliminary data.</text>
</comment>
<evidence type="ECO:0000313" key="1">
    <source>
        <dbReference type="EMBL" id="KAF0476728.1"/>
    </source>
</evidence>
<name>A0A8H4ABU8_GIGMA</name>
<gene>
    <name evidence="1" type="ORF">F8M41_024357</name>
</gene>
<keyword evidence="2" id="KW-1185">Reference proteome</keyword>
<dbReference type="EMBL" id="WTPW01000823">
    <property type="protein sequence ID" value="KAF0476728.1"/>
    <property type="molecule type" value="Genomic_DNA"/>
</dbReference>
<organism evidence="1 2">
    <name type="scientific">Gigaspora margarita</name>
    <dbReference type="NCBI Taxonomy" id="4874"/>
    <lineage>
        <taxon>Eukaryota</taxon>
        <taxon>Fungi</taxon>
        <taxon>Fungi incertae sedis</taxon>
        <taxon>Mucoromycota</taxon>
        <taxon>Glomeromycotina</taxon>
        <taxon>Glomeromycetes</taxon>
        <taxon>Diversisporales</taxon>
        <taxon>Gigasporaceae</taxon>
        <taxon>Gigaspora</taxon>
    </lineage>
</organism>